<evidence type="ECO:0000313" key="1">
    <source>
        <dbReference type="EMBL" id="CDW57669.1"/>
    </source>
</evidence>
<evidence type="ECO:0000313" key="2">
    <source>
        <dbReference type="Proteomes" id="UP000030665"/>
    </source>
</evidence>
<keyword evidence="2" id="KW-1185">Reference proteome</keyword>
<name>A0A077ZCX9_TRITR</name>
<gene>
    <name evidence="1" type="ORF">TTRE_0000596201</name>
</gene>
<dbReference type="AlphaFoldDB" id="A0A077ZCX9"/>
<dbReference type="Proteomes" id="UP000030665">
    <property type="component" value="Unassembled WGS sequence"/>
</dbReference>
<protein>
    <submittedName>
        <fullName evidence="1">Uncharacterized protein</fullName>
    </submittedName>
</protein>
<reference evidence="1" key="1">
    <citation type="submission" date="2014-01" db="EMBL/GenBank/DDBJ databases">
        <authorList>
            <person name="Aslett M."/>
        </authorList>
    </citation>
    <scope>NUCLEOTIDE SEQUENCE</scope>
</reference>
<proteinExistence type="predicted"/>
<accession>A0A077ZCX9</accession>
<sequence>MYDMRMNTLREIYFGFLLANSELLKEAGRPCSREAFQHETNLSVVVSRLEKLLVRGARWISTCGPIGAKDMLVCSTRRCWITAMYNRKLAVNELVPIVLPQRQSKRFRRTYVDKQVSLNGLPSMESLGDFVPVDAQRPAGGWLLGEAVGTWCPCTIWTWTP</sequence>
<dbReference type="EMBL" id="HG806197">
    <property type="protein sequence ID" value="CDW57669.1"/>
    <property type="molecule type" value="Genomic_DNA"/>
</dbReference>
<reference evidence="1" key="2">
    <citation type="submission" date="2014-03" db="EMBL/GenBank/DDBJ databases">
        <title>The whipworm genome and dual-species transcriptomics of an intimate host-pathogen interaction.</title>
        <authorList>
            <person name="Foth B.J."/>
            <person name="Tsai I.J."/>
            <person name="Reid A.J."/>
            <person name="Bancroft A.J."/>
            <person name="Nichol S."/>
            <person name="Tracey A."/>
            <person name="Holroyd N."/>
            <person name="Cotton J.A."/>
            <person name="Stanley E.J."/>
            <person name="Zarowiecki M."/>
            <person name="Liu J.Z."/>
            <person name="Huckvale T."/>
            <person name="Cooper P.J."/>
            <person name="Grencis R.K."/>
            <person name="Berriman M."/>
        </authorList>
    </citation>
    <scope>NUCLEOTIDE SEQUENCE [LARGE SCALE GENOMIC DNA]</scope>
</reference>
<organism evidence="1 2">
    <name type="scientific">Trichuris trichiura</name>
    <name type="common">Whipworm</name>
    <name type="synonym">Trichocephalus trichiurus</name>
    <dbReference type="NCBI Taxonomy" id="36087"/>
    <lineage>
        <taxon>Eukaryota</taxon>
        <taxon>Metazoa</taxon>
        <taxon>Ecdysozoa</taxon>
        <taxon>Nematoda</taxon>
        <taxon>Enoplea</taxon>
        <taxon>Dorylaimia</taxon>
        <taxon>Trichinellida</taxon>
        <taxon>Trichuridae</taxon>
        <taxon>Trichuris</taxon>
    </lineage>
</organism>